<organism evidence="1 2">
    <name type="scientific">Kurthia populi</name>
    <dbReference type="NCBI Taxonomy" id="1562132"/>
    <lineage>
        <taxon>Bacteria</taxon>
        <taxon>Bacillati</taxon>
        <taxon>Bacillota</taxon>
        <taxon>Bacilli</taxon>
        <taxon>Bacillales</taxon>
        <taxon>Caryophanaceae</taxon>
        <taxon>Kurthia</taxon>
    </lineage>
</organism>
<name>A0ABW5Y4I9_9BACL</name>
<gene>
    <name evidence="1" type="ORF">ACFSY7_15505</name>
</gene>
<accession>A0ABW5Y4I9</accession>
<evidence type="ECO:0000313" key="1">
    <source>
        <dbReference type="EMBL" id="MFD2869899.1"/>
    </source>
</evidence>
<keyword evidence="2" id="KW-1185">Reference proteome</keyword>
<sequence>MSTLIIHDNEGYIISTRNGEPAPREPIGVPFIWVDIPEGKQLKITDGIGVDVSVTPHQVILEDIPPSEMELLKTENQQIKQSMAELAELILGGMQ</sequence>
<reference evidence="2" key="1">
    <citation type="journal article" date="2019" name="Int. J. Syst. Evol. Microbiol.">
        <title>The Global Catalogue of Microorganisms (GCM) 10K type strain sequencing project: providing services to taxonomists for standard genome sequencing and annotation.</title>
        <authorList>
            <consortium name="The Broad Institute Genomics Platform"/>
            <consortium name="The Broad Institute Genome Sequencing Center for Infectious Disease"/>
            <person name="Wu L."/>
            <person name="Ma J."/>
        </authorList>
    </citation>
    <scope>NUCLEOTIDE SEQUENCE [LARGE SCALE GENOMIC DNA]</scope>
    <source>
        <strain evidence="2">KCTC 33522</strain>
    </source>
</reference>
<dbReference type="Proteomes" id="UP001597568">
    <property type="component" value="Unassembled WGS sequence"/>
</dbReference>
<proteinExistence type="predicted"/>
<dbReference type="RefSeq" id="WP_380148554.1">
    <property type="nucleotide sequence ID" value="NZ_JBHUOR010000130.1"/>
</dbReference>
<dbReference type="EMBL" id="JBHUOR010000130">
    <property type="protein sequence ID" value="MFD2869899.1"/>
    <property type="molecule type" value="Genomic_DNA"/>
</dbReference>
<evidence type="ECO:0000313" key="2">
    <source>
        <dbReference type="Proteomes" id="UP001597568"/>
    </source>
</evidence>
<protein>
    <recommendedName>
        <fullName evidence="3">Phage protein</fullName>
    </recommendedName>
</protein>
<evidence type="ECO:0008006" key="3">
    <source>
        <dbReference type="Google" id="ProtNLM"/>
    </source>
</evidence>
<comment type="caution">
    <text evidence="1">The sequence shown here is derived from an EMBL/GenBank/DDBJ whole genome shotgun (WGS) entry which is preliminary data.</text>
</comment>